<reference evidence="11 12" key="1">
    <citation type="submission" date="2019-02" db="EMBL/GenBank/DDBJ databases">
        <title>Deep-cultivation of Planctomycetes and their phenomic and genomic characterization uncovers novel biology.</title>
        <authorList>
            <person name="Wiegand S."/>
            <person name="Jogler M."/>
            <person name="Boedeker C."/>
            <person name="Pinto D."/>
            <person name="Vollmers J."/>
            <person name="Rivas-Marin E."/>
            <person name="Kohn T."/>
            <person name="Peeters S.H."/>
            <person name="Heuer A."/>
            <person name="Rast P."/>
            <person name="Oberbeckmann S."/>
            <person name="Bunk B."/>
            <person name="Jeske O."/>
            <person name="Meyerdierks A."/>
            <person name="Storesund J.E."/>
            <person name="Kallscheuer N."/>
            <person name="Luecker S."/>
            <person name="Lage O.M."/>
            <person name="Pohl T."/>
            <person name="Merkel B.J."/>
            <person name="Hornburger P."/>
            <person name="Mueller R.-W."/>
            <person name="Bruemmer F."/>
            <person name="Labrenz M."/>
            <person name="Spormann A.M."/>
            <person name="Op den Camp H."/>
            <person name="Overmann J."/>
            <person name="Amann R."/>
            <person name="Jetten M.S.M."/>
            <person name="Mascher T."/>
            <person name="Medema M.H."/>
            <person name="Devos D.P."/>
            <person name="Kaster A.-K."/>
            <person name="Ovreas L."/>
            <person name="Rohde M."/>
            <person name="Galperin M.Y."/>
            <person name="Jogler C."/>
        </authorList>
    </citation>
    <scope>NUCLEOTIDE SEQUENCE [LARGE SCALE GENOMIC DNA]</scope>
    <source>
        <strain evidence="11 12">Pla110</strain>
    </source>
</reference>
<evidence type="ECO:0000313" key="11">
    <source>
        <dbReference type="EMBL" id="QDU79124.1"/>
    </source>
</evidence>
<dbReference type="EMBL" id="CP036281">
    <property type="protein sequence ID" value="QDU79124.1"/>
    <property type="molecule type" value="Genomic_DNA"/>
</dbReference>
<evidence type="ECO:0000256" key="3">
    <source>
        <dbReference type="ARBA" id="ARBA00022475"/>
    </source>
</evidence>
<keyword evidence="6 7" id="KW-0472">Membrane</keyword>
<gene>
    <name evidence="11" type="primary">motB_1</name>
    <name evidence="11" type="ORF">Pla110_08290</name>
</gene>
<feature type="compositionally biased region" description="Basic and acidic residues" evidence="8">
    <location>
        <begin position="90"/>
        <end position="104"/>
    </location>
</feature>
<protein>
    <submittedName>
        <fullName evidence="11">Motility protein B</fullName>
    </submittedName>
</protein>
<dbReference type="OrthoDB" id="9815217at2"/>
<keyword evidence="4 9" id="KW-0812">Transmembrane</keyword>
<evidence type="ECO:0000256" key="7">
    <source>
        <dbReference type="PROSITE-ProRule" id="PRU00473"/>
    </source>
</evidence>
<dbReference type="RefSeq" id="WP_144993481.1">
    <property type="nucleotide sequence ID" value="NZ_CP036281.1"/>
</dbReference>
<dbReference type="PANTHER" id="PTHR30329">
    <property type="entry name" value="STATOR ELEMENT OF FLAGELLAR MOTOR COMPLEX"/>
    <property type="match status" value="1"/>
</dbReference>
<dbReference type="AlphaFoldDB" id="A0A518CIW0"/>
<dbReference type="PANTHER" id="PTHR30329:SF21">
    <property type="entry name" value="LIPOPROTEIN YIAD-RELATED"/>
    <property type="match status" value="1"/>
</dbReference>
<comment type="subcellular location">
    <subcellularLocation>
        <location evidence="1">Cell membrane</location>
        <topology evidence="1">Single-pass membrane protein</topology>
    </subcellularLocation>
</comment>
<proteinExistence type="inferred from homology"/>
<dbReference type="Proteomes" id="UP000317178">
    <property type="component" value="Chromosome"/>
</dbReference>
<sequence>MAKKNPKPPPDDPPPGVPEWVVTYGDMMSLLLTFFIMLVSMSEIRSDSGEARAAMDSIRQSFGPSLGTFGVPGRSTNERSSYGKMASSGRRSEGGVKEASHDSVGRGGAYDPVQRISNGSRITLGGPILFKPFSAELTKALRNDLDTLAEVMKKKEIMIMIRGHATPEQPPASSGYRDPLDLSFQRANNVYTYLVSKGIKPSHMHVNAVGSAEPRFLTSDSKKQAFNRRVDVFLMDSYIQSDDKPQQ</sequence>
<dbReference type="Pfam" id="PF13677">
    <property type="entry name" value="MotB_plug"/>
    <property type="match status" value="1"/>
</dbReference>
<dbReference type="InterPro" id="IPR006665">
    <property type="entry name" value="OmpA-like"/>
</dbReference>
<evidence type="ECO:0000256" key="9">
    <source>
        <dbReference type="SAM" id="Phobius"/>
    </source>
</evidence>
<comment type="similarity">
    <text evidence="2">Belongs to the MotB family.</text>
</comment>
<evidence type="ECO:0000259" key="10">
    <source>
        <dbReference type="PROSITE" id="PS51123"/>
    </source>
</evidence>
<feature type="transmembrane region" description="Helical" evidence="9">
    <location>
        <begin position="20"/>
        <end position="39"/>
    </location>
</feature>
<accession>A0A518CIW0</accession>
<feature type="domain" description="OmpA-like" evidence="10">
    <location>
        <begin position="117"/>
        <end position="238"/>
    </location>
</feature>
<dbReference type="InterPro" id="IPR050330">
    <property type="entry name" value="Bact_OuterMem_StrucFunc"/>
</dbReference>
<keyword evidence="5 9" id="KW-1133">Transmembrane helix</keyword>
<dbReference type="SUPFAM" id="SSF103088">
    <property type="entry name" value="OmpA-like"/>
    <property type="match status" value="1"/>
</dbReference>
<organism evidence="11 12">
    <name type="scientific">Polystyrenella longa</name>
    <dbReference type="NCBI Taxonomy" id="2528007"/>
    <lineage>
        <taxon>Bacteria</taxon>
        <taxon>Pseudomonadati</taxon>
        <taxon>Planctomycetota</taxon>
        <taxon>Planctomycetia</taxon>
        <taxon>Planctomycetales</taxon>
        <taxon>Planctomycetaceae</taxon>
        <taxon>Polystyrenella</taxon>
    </lineage>
</organism>
<dbReference type="PROSITE" id="PS51123">
    <property type="entry name" value="OMPA_2"/>
    <property type="match status" value="1"/>
</dbReference>
<feature type="region of interest" description="Disordered" evidence="8">
    <location>
        <begin position="65"/>
        <end position="112"/>
    </location>
</feature>
<evidence type="ECO:0000313" key="12">
    <source>
        <dbReference type="Proteomes" id="UP000317178"/>
    </source>
</evidence>
<evidence type="ECO:0000256" key="4">
    <source>
        <dbReference type="ARBA" id="ARBA00022692"/>
    </source>
</evidence>
<evidence type="ECO:0000256" key="8">
    <source>
        <dbReference type="SAM" id="MobiDB-lite"/>
    </source>
</evidence>
<evidence type="ECO:0000256" key="1">
    <source>
        <dbReference type="ARBA" id="ARBA00004162"/>
    </source>
</evidence>
<dbReference type="Pfam" id="PF00691">
    <property type="entry name" value="OmpA"/>
    <property type="match status" value="1"/>
</dbReference>
<dbReference type="InterPro" id="IPR025713">
    <property type="entry name" value="MotB-like_N_dom"/>
</dbReference>
<dbReference type="CDD" id="cd07185">
    <property type="entry name" value="OmpA_C-like"/>
    <property type="match status" value="1"/>
</dbReference>
<dbReference type="GO" id="GO:0005886">
    <property type="term" value="C:plasma membrane"/>
    <property type="evidence" value="ECO:0007669"/>
    <property type="project" value="UniProtKB-SubCell"/>
</dbReference>
<keyword evidence="3" id="KW-1003">Cell membrane</keyword>
<dbReference type="Gene3D" id="3.30.1330.60">
    <property type="entry name" value="OmpA-like domain"/>
    <property type="match status" value="1"/>
</dbReference>
<dbReference type="InterPro" id="IPR036737">
    <property type="entry name" value="OmpA-like_sf"/>
</dbReference>
<evidence type="ECO:0000256" key="6">
    <source>
        <dbReference type="ARBA" id="ARBA00023136"/>
    </source>
</evidence>
<evidence type="ECO:0000256" key="2">
    <source>
        <dbReference type="ARBA" id="ARBA00008914"/>
    </source>
</evidence>
<name>A0A518CIW0_9PLAN</name>
<keyword evidence="12" id="KW-1185">Reference proteome</keyword>
<evidence type="ECO:0000256" key="5">
    <source>
        <dbReference type="ARBA" id="ARBA00022989"/>
    </source>
</evidence>
<dbReference type="KEGG" id="plon:Pla110_08290"/>